<feature type="domain" description="Tyr recombinase" evidence="4">
    <location>
        <begin position="186"/>
        <end position="365"/>
    </location>
</feature>
<evidence type="ECO:0000313" key="5">
    <source>
        <dbReference type="EMBL" id="MFC7141805.1"/>
    </source>
</evidence>
<comment type="caution">
    <text evidence="5">The sequence shown here is derived from an EMBL/GenBank/DDBJ whole genome shotgun (WGS) entry which is preliminary data.</text>
</comment>
<keyword evidence="2" id="KW-0238">DNA-binding</keyword>
<dbReference type="EMBL" id="JBHTAS010000001">
    <property type="protein sequence ID" value="MFC7141805.1"/>
    <property type="molecule type" value="Genomic_DNA"/>
</dbReference>
<dbReference type="AlphaFoldDB" id="A0ABD5Y8W0"/>
<gene>
    <name evidence="5" type="ORF">ACFQMA_18460</name>
</gene>
<evidence type="ECO:0000256" key="3">
    <source>
        <dbReference type="ARBA" id="ARBA00023172"/>
    </source>
</evidence>
<dbReference type="InterPro" id="IPR002104">
    <property type="entry name" value="Integrase_catalytic"/>
</dbReference>
<dbReference type="PANTHER" id="PTHR30349">
    <property type="entry name" value="PHAGE INTEGRASE-RELATED"/>
    <property type="match status" value="1"/>
</dbReference>
<protein>
    <submittedName>
        <fullName evidence="5">Tyrosine-type recombinase/integrase</fullName>
    </submittedName>
</protein>
<dbReference type="Gene3D" id="1.10.443.10">
    <property type="entry name" value="Intergrase catalytic core"/>
    <property type="match status" value="1"/>
</dbReference>
<dbReference type="GO" id="GO:0015074">
    <property type="term" value="P:DNA integration"/>
    <property type="evidence" value="ECO:0007669"/>
    <property type="project" value="UniProtKB-KW"/>
</dbReference>
<sequence length="368" mass="43055">MSDLDDISVVTEPSAEYLNKRQRVDYRNQREDCLEWLLHFGKNPDKAEGYAFTTVKCRSHRMDQFYRWVWDQENGYTGTPTHDHADAYMRHLAKQDKSNAHKSNSRKAVMMLFKWRHHEHGTDPWDPELQFSTNGGTTNPRDYLTLEERSAIREAALEYGSLPGYTVVSGAERDKWLAYLAQRLEKPKEDITREDWEQANGWEIPSLVWASLDAGLRPIEVQRATTNWVDIDNAVLRIPKEESSKNTDNWIVGLQDRTADVLDRWLDHRDVCDRYEDTDKLWLTQRGNEHTSHSLKYLVNKLCEIAGIDTGDRSMTWYSIRHSTGTYMTREEDLAAAQAQLRHKSPETTMKYDQTPVEDRRNALNRME</sequence>
<dbReference type="InterPro" id="IPR013762">
    <property type="entry name" value="Integrase-like_cat_sf"/>
</dbReference>
<proteinExistence type="predicted"/>
<dbReference type="GO" id="GO:0006310">
    <property type="term" value="P:DNA recombination"/>
    <property type="evidence" value="ECO:0007669"/>
    <property type="project" value="UniProtKB-KW"/>
</dbReference>
<reference evidence="5 6" key="1">
    <citation type="journal article" date="2019" name="Int. J. Syst. Evol. Microbiol.">
        <title>The Global Catalogue of Microorganisms (GCM) 10K type strain sequencing project: providing services to taxonomists for standard genome sequencing and annotation.</title>
        <authorList>
            <consortium name="The Broad Institute Genomics Platform"/>
            <consortium name="The Broad Institute Genome Sequencing Center for Infectious Disease"/>
            <person name="Wu L."/>
            <person name="Ma J."/>
        </authorList>
    </citation>
    <scope>NUCLEOTIDE SEQUENCE [LARGE SCALE GENOMIC DNA]</scope>
    <source>
        <strain evidence="5 6">XZYJT29</strain>
    </source>
</reference>
<accession>A0ABD5Y8W0</accession>
<keyword evidence="6" id="KW-1185">Reference proteome</keyword>
<dbReference type="InterPro" id="IPR050090">
    <property type="entry name" value="Tyrosine_recombinase_XerCD"/>
</dbReference>
<dbReference type="GeneID" id="78822131"/>
<dbReference type="RefSeq" id="WP_274322885.1">
    <property type="nucleotide sequence ID" value="NZ_CP118158.1"/>
</dbReference>
<evidence type="ECO:0000256" key="2">
    <source>
        <dbReference type="ARBA" id="ARBA00023125"/>
    </source>
</evidence>
<dbReference type="Proteomes" id="UP001596432">
    <property type="component" value="Unassembled WGS sequence"/>
</dbReference>
<dbReference type="SUPFAM" id="SSF56349">
    <property type="entry name" value="DNA breaking-rejoining enzymes"/>
    <property type="match status" value="1"/>
</dbReference>
<dbReference type="PROSITE" id="PS51898">
    <property type="entry name" value="TYR_RECOMBINASE"/>
    <property type="match status" value="1"/>
</dbReference>
<organism evidence="5 6">
    <name type="scientific">Halosimplex aquaticum</name>
    <dbReference type="NCBI Taxonomy" id="3026162"/>
    <lineage>
        <taxon>Archaea</taxon>
        <taxon>Methanobacteriati</taxon>
        <taxon>Methanobacteriota</taxon>
        <taxon>Stenosarchaea group</taxon>
        <taxon>Halobacteria</taxon>
        <taxon>Halobacteriales</taxon>
        <taxon>Haloarculaceae</taxon>
        <taxon>Halosimplex</taxon>
    </lineage>
</organism>
<evidence type="ECO:0000313" key="6">
    <source>
        <dbReference type="Proteomes" id="UP001596432"/>
    </source>
</evidence>
<evidence type="ECO:0000259" key="4">
    <source>
        <dbReference type="PROSITE" id="PS51898"/>
    </source>
</evidence>
<dbReference type="InterPro" id="IPR011010">
    <property type="entry name" value="DNA_brk_join_enz"/>
</dbReference>
<dbReference type="CDD" id="cd00397">
    <property type="entry name" value="DNA_BRE_C"/>
    <property type="match status" value="1"/>
</dbReference>
<dbReference type="PANTHER" id="PTHR30349:SF41">
    <property type="entry name" value="INTEGRASE_RECOMBINASE PROTEIN MJ0367-RELATED"/>
    <property type="match status" value="1"/>
</dbReference>
<name>A0ABD5Y8W0_9EURY</name>
<evidence type="ECO:0000256" key="1">
    <source>
        <dbReference type="ARBA" id="ARBA00022908"/>
    </source>
</evidence>
<keyword evidence="3" id="KW-0233">DNA recombination</keyword>
<keyword evidence="1" id="KW-0229">DNA integration</keyword>
<dbReference type="GO" id="GO:0003677">
    <property type="term" value="F:DNA binding"/>
    <property type="evidence" value="ECO:0007669"/>
    <property type="project" value="UniProtKB-KW"/>
</dbReference>
<dbReference type="Pfam" id="PF00589">
    <property type="entry name" value="Phage_integrase"/>
    <property type="match status" value="1"/>
</dbReference>